<evidence type="ECO:0000256" key="3">
    <source>
        <dbReference type="ARBA" id="ARBA00022679"/>
    </source>
</evidence>
<feature type="binding site" evidence="7">
    <location>
        <position position="334"/>
    </location>
    <ligand>
        <name>Zn(2+)</name>
        <dbReference type="ChEBI" id="CHEBI:29105"/>
    </ligand>
</feature>
<keyword evidence="4 7" id="KW-0819">tRNA processing</keyword>
<evidence type="ECO:0000256" key="1">
    <source>
        <dbReference type="ARBA" id="ARBA00004691"/>
    </source>
</evidence>
<evidence type="ECO:0000313" key="10">
    <source>
        <dbReference type="EMBL" id="SFK77183.1"/>
    </source>
</evidence>
<dbReference type="FunFam" id="3.20.20.105:FF:000001">
    <property type="entry name" value="Queuine tRNA-ribosyltransferase"/>
    <property type="match status" value="1"/>
</dbReference>
<dbReference type="GO" id="GO:0008479">
    <property type="term" value="F:tRNA-guanosine(34) queuine transglycosylase activity"/>
    <property type="evidence" value="ECO:0007669"/>
    <property type="project" value="UniProtKB-UniRule"/>
</dbReference>
<name>A0A1I4C8V1_9PROT</name>
<keyword evidence="2 7" id="KW-0328">Glycosyltransferase</keyword>
<feature type="domain" description="tRNA-guanine(15) transglycosylase-like" evidence="9">
    <location>
        <begin position="13"/>
        <end position="359"/>
    </location>
</feature>
<dbReference type="GO" id="GO:0046872">
    <property type="term" value="F:metal ion binding"/>
    <property type="evidence" value="ECO:0007669"/>
    <property type="project" value="UniProtKB-KW"/>
</dbReference>
<evidence type="ECO:0000313" key="11">
    <source>
        <dbReference type="Proteomes" id="UP000199473"/>
    </source>
</evidence>
<dbReference type="Pfam" id="PF01702">
    <property type="entry name" value="TGT"/>
    <property type="match status" value="1"/>
</dbReference>
<comment type="function">
    <text evidence="7">Catalyzes the base-exchange of a guanine (G) residue with the queuine precursor 7-aminomethyl-7-deazaguanine (PreQ1) at position 34 (anticodon wobble position) in tRNAs with GU(N) anticodons (tRNA-Asp, -Asn, -His and -Tyr). Catalysis occurs through a double-displacement mechanism. The nucleophile active site attacks the C1' of nucleotide 34 to detach the guanine base from the RNA, forming a covalent enzyme-RNA intermediate. The proton acceptor active site deprotonates the incoming PreQ1, allowing a nucleophilic attack on the C1' of the ribose to form the product. After dissociation, two additional enzymatic reactions on the tRNA convert PreQ1 to queuine (Q), resulting in the hypermodified nucleoside queuosine (7-(((4,5-cis-dihydroxy-2-cyclopenten-1-yl)amino)methyl)-7-deazaguanosine).</text>
</comment>
<comment type="similarity">
    <text evidence="7">Belongs to the queuine tRNA-ribosyltransferase family.</text>
</comment>
<feature type="region of interest" description="RNA binding" evidence="7">
    <location>
        <begin position="246"/>
        <end position="252"/>
    </location>
</feature>
<dbReference type="Proteomes" id="UP000199473">
    <property type="component" value="Unassembled WGS sequence"/>
</dbReference>
<dbReference type="Gene3D" id="3.20.20.105">
    <property type="entry name" value="Queuine tRNA-ribosyltransferase-like"/>
    <property type="match status" value="1"/>
</dbReference>
<keyword evidence="11" id="KW-1185">Reference proteome</keyword>
<comment type="catalytic activity">
    <reaction evidence="6 7">
        <text>7-aminomethyl-7-carbaguanine + guanosine(34) in tRNA = 7-aminomethyl-7-carbaguanosine(34) in tRNA + guanine</text>
        <dbReference type="Rhea" id="RHEA:24104"/>
        <dbReference type="Rhea" id="RHEA-COMP:10341"/>
        <dbReference type="Rhea" id="RHEA-COMP:10342"/>
        <dbReference type="ChEBI" id="CHEBI:16235"/>
        <dbReference type="ChEBI" id="CHEBI:58703"/>
        <dbReference type="ChEBI" id="CHEBI:74269"/>
        <dbReference type="ChEBI" id="CHEBI:82833"/>
        <dbReference type="EC" id="2.4.2.29"/>
    </reaction>
</comment>
<dbReference type="InterPro" id="IPR002616">
    <property type="entry name" value="tRNA_ribo_trans-like"/>
</dbReference>
<feature type="binding site" evidence="7">
    <location>
        <position position="188"/>
    </location>
    <ligand>
        <name>substrate</name>
    </ligand>
</feature>
<evidence type="ECO:0000259" key="9">
    <source>
        <dbReference type="Pfam" id="PF01702"/>
    </source>
</evidence>
<comment type="subunit">
    <text evidence="7">Homodimer. Within each dimer, one monomer is responsible for RNA recognition and catalysis, while the other monomer binds to the replacement base PreQ1.</text>
</comment>
<dbReference type="PANTHER" id="PTHR46499:SF1">
    <property type="entry name" value="QUEUINE TRNA-RIBOSYLTRANSFERASE"/>
    <property type="match status" value="1"/>
</dbReference>
<dbReference type="PANTHER" id="PTHR46499">
    <property type="entry name" value="QUEUINE TRNA-RIBOSYLTRANSFERASE"/>
    <property type="match status" value="1"/>
</dbReference>
<keyword evidence="5 7" id="KW-0671">Queuosine biosynthesis</keyword>
<organism evidence="10 11">
    <name type="scientific">Falsiroseomonas stagni DSM 19981</name>
    <dbReference type="NCBI Taxonomy" id="1123062"/>
    <lineage>
        <taxon>Bacteria</taxon>
        <taxon>Pseudomonadati</taxon>
        <taxon>Pseudomonadota</taxon>
        <taxon>Alphaproteobacteria</taxon>
        <taxon>Acetobacterales</taxon>
        <taxon>Roseomonadaceae</taxon>
        <taxon>Falsiroseomonas</taxon>
    </lineage>
</organism>
<evidence type="ECO:0000256" key="4">
    <source>
        <dbReference type="ARBA" id="ARBA00022694"/>
    </source>
</evidence>
<reference evidence="10 11" key="1">
    <citation type="submission" date="2016-10" db="EMBL/GenBank/DDBJ databases">
        <authorList>
            <person name="de Groot N.N."/>
        </authorList>
    </citation>
    <scope>NUCLEOTIDE SEQUENCE [LARGE SCALE GENOMIC DNA]</scope>
    <source>
        <strain evidence="10 11">DSM 19981</strain>
    </source>
</reference>
<dbReference type="UniPathway" id="UPA00392"/>
<evidence type="ECO:0000256" key="7">
    <source>
        <dbReference type="HAMAP-Rule" id="MF_00168"/>
    </source>
</evidence>
<feature type="region of interest" description="RNA binding; important for wobble base 34 recognition" evidence="7">
    <location>
        <begin position="270"/>
        <end position="274"/>
    </location>
</feature>
<feature type="compositionally biased region" description="Pro residues" evidence="8">
    <location>
        <begin position="377"/>
        <end position="395"/>
    </location>
</feature>
<evidence type="ECO:0000256" key="6">
    <source>
        <dbReference type="ARBA" id="ARBA00050112"/>
    </source>
</evidence>
<dbReference type="GO" id="GO:0005829">
    <property type="term" value="C:cytosol"/>
    <property type="evidence" value="ECO:0007669"/>
    <property type="project" value="TreeGrafter"/>
</dbReference>
<feature type="binding site" evidence="7">
    <location>
        <position position="215"/>
    </location>
    <ligand>
        <name>substrate</name>
    </ligand>
</feature>
<comment type="pathway">
    <text evidence="1 7">tRNA modification; tRNA-queuosine biosynthesis.</text>
</comment>
<dbReference type="EC" id="2.4.2.29" evidence="7"/>
<feature type="binding site" evidence="7">
    <location>
        <position position="303"/>
    </location>
    <ligand>
        <name>Zn(2+)</name>
        <dbReference type="ChEBI" id="CHEBI:29105"/>
    </ligand>
</feature>
<dbReference type="InterPro" id="IPR004803">
    <property type="entry name" value="TGT"/>
</dbReference>
<feature type="binding site" evidence="7">
    <location>
        <position position="308"/>
    </location>
    <ligand>
        <name>Zn(2+)</name>
        <dbReference type="ChEBI" id="CHEBI:29105"/>
    </ligand>
</feature>
<dbReference type="SUPFAM" id="SSF51713">
    <property type="entry name" value="tRNA-guanine transglycosylase"/>
    <property type="match status" value="1"/>
</dbReference>
<proteinExistence type="inferred from homology"/>
<feature type="binding site" evidence="7">
    <location>
        <position position="305"/>
    </location>
    <ligand>
        <name>Zn(2+)</name>
        <dbReference type="ChEBI" id="CHEBI:29105"/>
    </ligand>
</feature>
<dbReference type="NCBIfam" id="TIGR00449">
    <property type="entry name" value="tgt_general"/>
    <property type="match status" value="1"/>
</dbReference>
<dbReference type="GO" id="GO:0008616">
    <property type="term" value="P:tRNA queuosine(34) biosynthetic process"/>
    <property type="evidence" value="ECO:0007669"/>
    <property type="project" value="UniProtKB-UniRule"/>
</dbReference>
<gene>
    <name evidence="7" type="primary">tgt</name>
    <name evidence="10" type="ORF">SAMN02745775_10728</name>
</gene>
<dbReference type="NCBIfam" id="TIGR00430">
    <property type="entry name" value="Q_tRNA_tgt"/>
    <property type="match status" value="1"/>
</dbReference>
<dbReference type="AlphaFoldDB" id="A0A1I4C8V1"/>
<keyword evidence="7" id="KW-0479">Metal-binding</keyword>
<evidence type="ECO:0000256" key="5">
    <source>
        <dbReference type="ARBA" id="ARBA00022785"/>
    </source>
</evidence>
<keyword evidence="3 7" id="KW-0808">Transferase</keyword>
<comment type="cofactor">
    <cofactor evidence="7">
        <name>Zn(2+)</name>
        <dbReference type="ChEBI" id="CHEBI:29105"/>
    </cofactor>
    <text evidence="7">Binds 1 zinc ion per subunit.</text>
</comment>
<feature type="active site" description="Nucleophile" evidence="7">
    <location>
        <position position="265"/>
    </location>
</feature>
<feature type="binding site" evidence="7">
    <location>
        <begin position="91"/>
        <end position="95"/>
    </location>
    <ligand>
        <name>substrate</name>
    </ligand>
</feature>
<dbReference type="EMBL" id="FOSQ01000007">
    <property type="protein sequence ID" value="SFK77183.1"/>
    <property type="molecule type" value="Genomic_DNA"/>
</dbReference>
<protein>
    <recommendedName>
        <fullName evidence="7">Queuine tRNA-ribosyltransferase</fullName>
        <ecNumber evidence="7">2.4.2.29</ecNumber>
    </recommendedName>
    <alternativeName>
        <fullName evidence="7">Guanine insertion enzyme</fullName>
    </alternativeName>
    <alternativeName>
        <fullName evidence="7">tRNA-guanine transglycosylase</fullName>
    </alternativeName>
</protein>
<feature type="active site" description="Proton acceptor" evidence="7">
    <location>
        <position position="91"/>
    </location>
</feature>
<dbReference type="STRING" id="1123062.SAMN02745775_10728"/>
<dbReference type="HAMAP" id="MF_00168">
    <property type="entry name" value="Q_tRNA_Tgt"/>
    <property type="match status" value="1"/>
</dbReference>
<keyword evidence="7" id="KW-0862">Zinc</keyword>
<feature type="binding site" evidence="7">
    <location>
        <position position="145"/>
    </location>
    <ligand>
        <name>substrate</name>
    </ligand>
</feature>
<evidence type="ECO:0000256" key="8">
    <source>
        <dbReference type="SAM" id="MobiDB-lite"/>
    </source>
</evidence>
<dbReference type="InterPro" id="IPR050076">
    <property type="entry name" value="ArchSynthase1/Queuine_TRR"/>
</dbReference>
<accession>A0A1I4C8V1</accession>
<dbReference type="InterPro" id="IPR036511">
    <property type="entry name" value="TGT-like_sf"/>
</dbReference>
<feature type="region of interest" description="Disordered" evidence="8">
    <location>
        <begin position="367"/>
        <end position="395"/>
    </location>
</feature>
<evidence type="ECO:0000256" key="2">
    <source>
        <dbReference type="ARBA" id="ARBA00022676"/>
    </source>
</evidence>
<sequence>MTLHWTMAARDGAARAGTLMTAHGEVPTPVFMPVGTAGTVKAMTADAVRSTGARMVLGNTYHLMLRPGAERVARLGGLHRLMDWHGPILTDSGGYQVMSLAGLRKLDADGVTFQSHIDGSKHRITPERSVEIQHLLGADVTMCFDECTPYPATHEQAAESMRLSMRWAARSRAAFKPRPGHGLFGIVQGSTFEDLRSESIQALTAIGFEGYAIGGLAVGEGQAEMLRVLDFTTPQLPQDAPRYLMGVGTPSDLIESIRRGVDMFDCVIPTRSGRTGRAYTSRGVLNMRNAKHAEDTGPVDPDCDCPACRNHSRAYIHHLIKAEEMLGPMLLTWHNIQYYQRLTARLRAAILAGRFEEEAAVIEAGWGGAGEAGDGALPPPQTPSPPRGSGPLDPM</sequence>